<dbReference type="GO" id="GO:0045936">
    <property type="term" value="P:negative regulation of phosphate metabolic process"/>
    <property type="evidence" value="ECO:0007669"/>
    <property type="project" value="InterPro"/>
</dbReference>
<proteinExistence type="inferred from homology"/>
<dbReference type="AlphaFoldDB" id="A0A2I1K4D9"/>
<evidence type="ECO:0000256" key="5">
    <source>
        <dbReference type="ARBA" id="ARBA00022490"/>
    </source>
</evidence>
<evidence type="ECO:0000256" key="3">
    <source>
        <dbReference type="ARBA" id="ARBA00011738"/>
    </source>
</evidence>
<organism evidence="9 10">
    <name type="scientific">Falseniella ignava</name>
    <dbReference type="NCBI Taxonomy" id="137730"/>
    <lineage>
        <taxon>Bacteria</taxon>
        <taxon>Bacillati</taxon>
        <taxon>Bacillota</taxon>
        <taxon>Bacilli</taxon>
        <taxon>Lactobacillales</taxon>
        <taxon>Aerococcaceae</taxon>
        <taxon>Falseniella</taxon>
    </lineage>
</organism>
<keyword evidence="6 7" id="KW-0592">Phosphate transport</keyword>
<dbReference type="Gene3D" id="1.20.58.220">
    <property type="entry name" value="Phosphate transport system protein phou homolog 2, domain 2"/>
    <property type="match status" value="1"/>
</dbReference>
<protein>
    <recommendedName>
        <fullName evidence="7">Phosphate-specific transport system accessory protein PhoU</fullName>
    </recommendedName>
</protein>
<comment type="function">
    <text evidence="7">Plays a role in the regulation of phosphate uptake.</text>
</comment>
<comment type="caution">
    <text evidence="9">The sequence shown here is derived from an EMBL/GenBank/DDBJ whole genome shotgun (WGS) entry which is preliminary data.</text>
</comment>
<dbReference type="FunFam" id="1.20.58.220:FF:000004">
    <property type="entry name" value="Phosphate-specific transport system accessory protein PhoU"/>
    <property type="match status" value="1"/>
</dbReference>
<dbReference type="GO" id="GO:0006817">
    <property type="term" value="P:phosphate ion transport"/>
    <property type="evidence" value="ECO:0007669"/>
    <property type="project" value="UniProtKB-KW"/>
</dbReference>
<dbReference type="Pfam" id="PF01895">
    <property type="entry name" value="PhoU"/>
    <property type="match status" value="2"/>
</dbReference>
<dbReference type="GO" id="GO:0005737">
    <property type="term" value="C:cytoplasm"/>
    <property type="evidence" value="ECO:0007669"/>
    <property type="project" value="UniProtKB-SubCell"/>
</dbReference>
<gene>
    <name evidence="9" type="primary">phoU</name>
    <name evidence="9" type="ORF">CYJ57_01250</name>
</gene>
<dbReference type="PIRSF" id="PIRSF003107">
    <property type="entry name" value="PhoU"/>
    <property type="match status" value="1"/>
</dbReference>
<keyword evidence="5 7" id="KW-0963">Cytoplasm</keyword>
<dbReference type="NCBIfam" id="TIGR02135">
    <property type="entry name" value="phoU_full"/>
    <property type="match status" value="1"/>
</dbReference>
<evidence type="ECO:0000256" key="2">
    <source>
        <dbReference type="ARBA" id="ARBA00008107"/>
    </source>
</evidence>
<dbReference type="InterPro" id="IPR026022">
    <property type="entry name" value="PhoU_dom"/>
</dbReference>
<sequence>MRKSFQNELEQYRDHLTYIANAANEAIYKAIQSLNQHDQVLAEEVVNGDLKINTLAIQIEQEAYRIIALQQPVASDLRKVFAVLLASSDIERLADHASNIAGTVIRRQNIPMVREAAIDEIINQMADIVKVMLSDAIEAFIQEDATKAREVALRDNEVDRLLKEVYDQTNHLMLTHTDEDRIEIARDYVIIAKALERMGDYVTNICERIVYMESGEIVELD</sequence>
<feature type="domain" description="PhoU" evidence="8">
    <location>
        <begin position="20"/>
        <end position="102"/>
    </location>
</feature>
<evidence type="ECO:0000256" key="1">
    <source>
        <dbReference type="ARBA" id="ARBA00004496"/>
    </source>
</evidence>
<evidence type="ECO:0000256" key="7">
    <source>
        <dbReference type="PIRNR" id="PIRNR003107"/>
    </source>
</evidence>
<feature type="domain" description="PhoU" evidence="8">
    <location>
        <begin position="122"/>
        <end position="209"/>
    </location>
</feature>
<dbReference type="OrthoDB" id="9814256at2"/>
<dbReference type="PANTHER" id="PTHR42930">
    <property type="entry name" value="PHOSPHATE-SPECIFIC TRANSPORT SYSTEM ACCESSORY PROTEIN PHOU"/>
    <property type="match status" value="1"/>
</dbReference>
<dbReference type="SUPFAM" id="SSF109755">
    <property type="entry name" value="PhoU-like"/>
    <property type="match status" value="1"/>
</dbReference>
<comment type="subunit">
    <text evidence="3 7">Homodimer.</text>
</comment>
<evidence type="ECO:0000313" key="9">
    <source>
        <dbReference type="EMBL" id="PKY90518.1"/>
    </source>
</evidence>
<comment type="subcellular location">
    <subcellularLocation>
        <location evidence="1 7">Cytoplasm</location>
    </subcellularLocation>
</comment>
<dbReference type="RefSeq" id="WP_006701711.1">
    <property type="nucleotide sequence ID" value="NZ_PKHE01000002.1"/>
</dbReference>
<evidence type="ECO:0000259" key="8">
    <source>
        <dbReference type="Pfam" id="PF01895"/>
    </source>
</evidence>
<comment type="similarity">
    <text evidence="2 7">Belongs to the PhoU family.</text>
</comment>
<dbReference type="EMBL" id="PKHE01000002">
    <property type="protein sequence ID" value="PKY90518.1"/>
    <property type="molecule type" value="Genomic_DNA"/>
</dbReference>
<dbReference type="PANTHER" id="PTHR42930:SF3">
    <property type="entry name" value="PHOSPHATE-SPECIFIC TRANSPORT SYSTEM ACCESSORY PROTEIN PHOU"/>
    <property type="match status" value="1"/>
</dbReference>
<dbReference type="Proteomes" id="UP000234384">
    <property type="component" value="Unassembled WGS sequence"/>
</dbReference>
<dbReference type="InterPro" id="IPR028366">
    <property type="entry name" value="PhoU"/>
</dbReference>
<dbReference type="GO" id="GO:0030643">
    <property type="term" value="P:intracellular phosphate ion homeostasis"/>
    <property type="evidence" value="ECO:0007669"/>
    <property type="project" value="InterPro"/>
</dbReference>
<reference evidence="9 10" key="1">
    <citation type="submission" date="2017-12" db="EMBL/GenBank/DDBJ databases">
        <title>Phylogenetic diversity of female urinary microbiome.</title>
        <authorList>
            <person name="Thomas-White K."/>
            <person name="Wolfe A.J."/>
        </authorList>
    </citation>
    <scope>NUCLEOTIDE SEQUENCE [LARGE SCALE GENOMIC DNA]</scope>
    <source>
        <strain evidence="9 10">UMB0898</strain>
    </source>
</reference>
<evidence type="ECO:0000313" key="10">
    <source>
        <dbReference type="Proteomes" id="UP000234384"/>
    </source>
</evidence>
<evidence type="ECO:0000256" key="6">
    <source>
        <dbReference type="ARBA" id="ARBA00022592"/>
    </source>
</evidence>
<dbReference type="InterPro" id="IPR038078">
    <property type="entry name" value="PhoU-like_sf"/>
</dbReference>
<evidence type="ECO:0000256" key="4">
    <source>
        <dbReference type="ARBA" id="ARBA00022448"/>
    </source>
</evidence>
<accession>A0A2I1K4D9</accession>
<name>A0A2I1K4D9_9LACT</name>
<keyword evidence="4 7" id="KW-0813">Transport</keyword>